<name>A0ACB9FHW8_ARCLA</name>
<organism evidence="1 2">
    <name type="scientific">Arctium lappa</name>
    <name type="common">Greater burdock</name>
    <name type="synonym">Lappa major</name>
    <dbReference type="NCBI Taxonomy" id="4217"/>
    <lineage>
        <taxon>Eukaryota</taxon>
        <taxon>Viridiplantae</taxon>
        <taxon>Streptophyta</taxon>
        <taxon>Embryophyta</taxon>
        <taxon>Tracheophyta</taxon>
        <taxon>Spermatophyta</taxon>
        <taxon>Magnoliopsida</taxon>
        <taxon>eudicotyledons</taxon>
        <taxon>Gunneridae</taxon>
        <taxon>Pentapetalae</taxon>
        <taxon>asterids</taxon>
        <taxon>campanulids</taxon>
        <taxon>Asterales</taxon>
        <taxon>Asteraceae</taxon>
        <taxon>Carduoideae</taxon>
        <taxon>Cardueae</taxon>
        <taxon>Arctiinae</taxon>
        <taxon>Arctium</taxon>
    </lineage>
</organism>
<reference evidence="2" key="1">
    <citation type="journal article" date="2022" name="Mol. Ecol. Resour.">
        <title>The genomes of chicory, endive, great burdock and yacon provide insights into Asteraceae palaeo-polyploidization history and plant inulin production.</title>
        <authorList>
            <person name="Fan W."/>
            <person name="Wang S."/>
            <person name="Wang H."/>
            <person name="Wang A."/>
            <person name="Jiang F."/>
            <person name="Liu H."/>
            <person name="Zhao H."/>
            <person name="Xu D."/>
            <person name="Zhang Y."/>
        </authorList>
    </citation>
    <scope>NUCLEOTIDE SEQUENCE [LARGE SCALE GENOMIC DNA]</scope>
    <source>
        <strain evidence="2">cv. Niubang</strain>
    </source>
</reference>
<comment type="caution">
    <text evidence="1">The sequence shown here is derived from an EMBL/GenBank/DDBJ whole genome shotgun (WGS) entry which is preliminary data.</text>
</comment>
<keyword evidence="2" id="KW-1185">Reference proteome</keyword>
<dbReference type="Proteomes" id="UP001055879">
    <property type="component" value="Linkage Group LG01"/>
</dbReference>
<accession>A0ACB9FHW8</accession>
<evidence type="ECO:0000313" key="1">
    <source>
        <dbReference type="EMBL" id="KAI3770704.1"/>
    </source>
</evidence>
<gene>
    <name evidence="1" type="ORF">L6452_01845</name>
</gene>
<dbReference type="EMBL" id="CM042047">
    <property type="protein sequence ID" value="KAI3770704.1"/>
    <property type="molecule type" value="Genomic_DNA"/>
</dbReference>
<proteinExistence type="predicted"/>
<evidence type="ECO:0000313" key="2">
    <source>
        <dbReference type="Proteomes" id="UP001055879"/>
    </source>
</evidence>
<protein>
    <submittedName>
        <fullName evidence="1">Uncharacterized protein</fullName>
    </submittedName>
</protein>
<reference evidence="1 2" key="2">
    <citation type="journal article" date="2022" name="Mol. Ecol. Resour.">
        <title>The genomes of chicory, endive, great burdock and yacon provide insights into Asteraceae paleo-polyploidization history and plant inulin production.</title>
        <authorList>
            <person name="Fan W."/>
            <person name="Wang S."/>
            <person name="Wang H."/>
            <person name="Wang A."/>
            <person name="Jiang F."/>
            <person name="Liu H."/>
            <person name="Zhao H."/>
            <person name="Xu D."/>
            <person name="Zhang Y."/>
        </authorList>
    </citation>
    <scope>NUCLEOTIDE SEQUENCE [LARGE SCALE GENOMIC DNA]</scope>
    <source>
        <strain evidence="2">cv. Niubang</strain>
    </source>
</reference>
<sequence>MRCIIIILNLSTSSSSSSSSSLSQMASTEIEEQSQTLESKKRWVLRVSIHCEGCKRKVKKLLQSLPGVDDIEIETKLQRVVVTGDVSPESLIRKLVKAGKHAELWPETPPEKPPTISHGKEIKSPATETEIPVAVPSSSTVSGKVDEGKSEKVTGGDGDGKVAVEGTVVEEKKPETGSAGNQAAASEPVVEKKEEQTDQSSGGGGEGRKKKKKKPQNSSNKNGIGETSSTSAPPPATLPSNQSPPGHHGYQYPPPHYYTPPPPPVYTVSYNTAHPPVNSYYATPPPQSYAYSHYPSEMEPHHHQPSDFDSSTQPPLDSFEMFSDENPNGCLVM</sequence>